<sequence length="206" mass="22888">MSDSGRRHDRPTHSSGQPSGTGTDGGTTYLLVDGENIDATLGTAILGRRPQPEERPRWDRVLGFAEQVWDQPAKGLFFLAANGELPMTFVQALLAMGYRPVPLSGPDKVVDIAIQRTLEALRDREDDDVILASHDGDFLPQLTTLVDGDRRVATMGFAEFRNNGFHGLEARGMEFFDLEHDVNAFRAVLPRVRIIPIDQFDPLDFL</sequence>
<dbReference type="Gene3D" id="3.40.50.1010">
    <property type="entry name" value="5'-nuclease"/>
    <property type="match status" value="1"/>
</dbReference>
<organism evidence="3 4">
    <name type="scientific">Arsenicicoccus piscis</name>
    <dbReference type="NCBI Taxonomy" id="673954"/>
    <lineage>
        <taxon>Bacteria</taxon>
        <taxon>Bacillati</taxon>
        <taxon>Actinomycetota</taxon>
        <taxon>Actinomycetes</taxon>
        <taxon>Micrococcales</taxon>
        <taxon>Intrasporangiaceae</taxon>
        <taxon>Arsenicicoccus</taxon>
    </lineage>
</organism>
<dbReference type="Proteomes" id="UP001157109">
    <property type="component" value="Unassembled WGS sequence"/>
</dbReference>
<evidence type="ECO:0000313" key="3">
    <source>
        <dbReference type="EMBL" id="GMA20144.1"/>
    </source>
</evidence>
<proteinExistence type="predicted"/>
<feature type="domain" description="NYN" evidence="2">
    <location>
        <begin position="28"/>
        <end position="159"/>
    </location>
</feature>
<dbReference type="RefSeq" id="WP_241444955.1">
    <property type="nucleotide sequence ID" value="NZ_BSUJ01000001.1"/>
</dbReference>
<name>A0ABQ6HR32_9MICO</name>
<protein>
    <submittedName>
        <fullName evidence="3">Nuclease</fullName>
    </submittedName>
</protein>
<gene>
    <name evidence="3" type="ORF">GCM10025862_21650</name>
</gene>
<evidence type="ECO:0000259" key="2">
    <source>
        <dbReference type="Pfam" id="PF01936"/>
    </source>
</evidence>
<accession>A0ABQ6HR32</accession>
<dbReference type="Pfam" id="PF01936">
    <property type="entry name" value="NYN"/>
    <property type="match status" value="1"/>
</dbReference>
<dbReference type="EMBL" id="BSUJ01000001">
    <property type="protein sequence ID" value="GMA20144.1"/>
    <property type="molecule type" value="Genomic_DNA"/>
</dbReference>
<evidence type="ECO:0000256" key="1">
    <source>
        <dbReference type="SAM" id="MobiDB-lite"/>
    </source>
</evidence>
<keyword evidence="4" id="KW-1185">Reference proteome</keyword>
<reference evidence="4" key="1">
    <citation type="journal article" date="2019" name="Int. J. Syst. Evol. Microbiol.">
        <title>The Global Catalogue of Microorganisms (GCM) 10K type strain sequencing project: providing services to taxonomists for standard genome sequencing and annotation.</title>
        <authorList>
            <consortium name="The Broad Institute Genomics Platform"/>
            <consortium name="The Broad Institute Genome Sequencing Center for Infectious Disease"/>
            <person name="Wu L."/>
            <person name="Ma J."/>
        </authorList>
    </citation>
    <scope>NUCLEOTIDE SEQUENCE [LARGE SCALE GENOMIC DNA]</scope>
    <source>
        <strain evidence="4">NBRC 105830</strain>
    </source>
</reference>
<dbReference type="InterPro" id="IPR021139">
    <property type="entry name" value="NYN"/>
</dbReference>
<feature type="region of interest" description="Disordered" evidence="1">
    <location>
        <begin position="1"/>
        <end position="29"/>
    </location>
</feature>
<evidence type="ECO:0000313" key="4">
    <source>
        <dbReference type="Proteomes" id="UP001157109"/>
    </source>
</evidence>
<comment type="caution">
    <text evidence="3">The sequence shown here is derived from an EMBL/GenBank/DDBJ whole genome shotgun (WGS) entry which is preliminary data.</text>
</comment>